<dbReference type="AlphaFoldDB" id="A0AAV6GS23"/>
<feature type="compositionally biased region" description="Basic residues" evidence="1">
    <location>
        <begin position="45"/>
        <end position="57"/>
    </location>
</feature>
<accession>A0AAV6GS23</accession>
<keyword evidence="2" id="KW-0472">Membrane</keyword>
<feature type="transmembrane region" description="Helical" evidence="2">
    <location>
        <begin position="104"/>
        <end position="127"/>
    </location>
</feature>
<gene>
    <name evidence="3" type="ORF">AALO_G00109310</name>
</gene>
<evidence type="ECO:0000256" key="1">
    <source>
        <dbReference type="SAM" id="MobiDB-lite"/>
    </source>
</evidence>
<dbReference type="Proteomes" id="UP000823561">
    <property type="component" value="Chromosome 8"/>
</dbReference>
<evidence type="ECO:0000313" key="3">
    <source>
        <dbReference type="EMBL" id="KAG5276752.1"/>
    </source>
</evidence>
<keyword evidence="4" id="KW-1185">Reference proteome</keyword>
<evidence type="ECO:0000313" key="4">
    <source>
        <dbReference type="Proteomes" id="UP000823561"/>
    </source>
</evidence>
<feature type="region of interest" description="Disordered" evidence="1">
    <location>
        <begin position="1"/>
        <end position="91"/>
    </location>
</feature>
<sequence length="131" mass="14854">MKTGPRQAKKTRAEDPVSEEEEPVAEISGTRRGKGAARSRERGRGRGRGQGRGRGCSHSRQESGDAEPWLRTDIQDTIPPQPTFRPMRTPGPQRISAQYTILELFLPLFHFIIQMFTALPCLSFFSWKSQR</sequence>
<organism evidence="3 4">
    <name type="scientific">Alosa alosa</name>
    <name type="common">allis shad</name>
    <dbReference type="NCBI Taxonomy" id="278164"/>
    <lineage>
        <taxon>Eukaryota</taxon>
        <taxon>Metazoa</taxon>
        <taxon>Chordata</taxon>
        <taxon>Craniata</taxon>
        <taxon>Vertebrata</taxon>
        <taxon>Euteleostomi</taxon>
        <taxon>Actinopterygii</taxon>
        <taxon>Neopterygii</taxon>
        <taxon>Teleostei</taxon>
        <taxon>Clupei</taxon>
        <taxon>Clupeiformes</taxon>
        <taxon>Clupeoidei</taxon>
        <taxon>Clupeidae</taxon>
        <taxon>Alosa</taxon>
    </lineage>
</organism>
<evidence type="ECO:0000256" key="2">
    <source>
        <dbReference type="SAM" id="Phobius"/>
    </source>
</evidence>
<name>A0AAV6GS23_9TELE</name>
<dbReference type="EMBL" id="JADWDJ010000008">
    <property type="protein sequence ID" value="KAG5276752.1"/>
    <property type="molecule type" value="Genomic_DNA"/>
</dbReference>
<protein>
    <submittedName>
        <fullName evidence="3">Uncharacterized protein</fullName>
    </submittedName>
</protein>
<keyword evidence="2" id="KW-0812">Transmembrane</keyword>
<feature type="compositionally biased region" description="Basic and acidic residues" evidence="1">
    <location>
        <begin position="59"/>
        <end position="74"/>
    </location>
</feature>
<reference evidence="3" key="1">
    <citation type="submission" date="2020-10" db="EMBL/GenBank/DDBJ databases">
        <title>Chromosome-scale genome assembly of the Allis shad, Alosa alosa.</title>
        <authorList>
            <person name="Margot Z."/>
            <person name="Christophe K."/>
            <person name="Cabau C."/>
            <person name="Louis A."/>
            <person name="Berthelot C."/>
            <person name="Parey E."/>
            <person name="Roest Crollius H."/>
            <person name="Montfort J."/>
            <person name="Robinson-Rechavi M."/>
            <person name="Bucao C."/>
            <person name="Bouchez O."/>
            <person name="Gislard M."/>
            <person name="Lluch J."/>
            <person name="Milhes M."/>
            <person name="Lampietro C."/>
            <person name="Lopez Roques C."/>
            <person name="Donnadieu C."/>
            <person name="Braasch I."/>
            <person name="Desvignes T."/>
            <person name="Postlethwait J."/>
            <person name="Bobe J."/>
            <person name="Guiguen Y."/>
        </authorList>
    </citation>
    <scope>NUCLEOTIDE SEQUENCE</scope>
    <source>
        <strain evidence="3">M-15738</strain>
        <tissue evidence="3">Blood</tissue>
    </source>
</reference>
<feature type="non-terminal residue" evidence="3">
    <location>
        <position position="131"/>
    </location>
</feature>
<proteinExistence type="predicted"/>
<keyword evidence="2" id="KW-1133">Transmembrane helix</keyword>
<comment type="caution">
    <text evidence="3">The sequence shown here is derived from an EMBL/GenBank/DDBJ whole genome shotgun (WGS) entry which is preliminary data.</text>
</comment>